<evidence type="ECO:0000313" key="2">
    <source>
        <dbReference type="EMBL" id="MED6147210.1"/>
    </source>
</evidence>
<feature type="compositionally biased region" description="Basic residues" evidence="1">
    <location>
        <begin position="33"/>
        <end position="44"/>
    </location>
</feature>
<feature type="region of interest" description="Disordered" evidence="1">
    <location>
        <begin position="1"/>
        <end position="44"/>
    </location>
</feature>
<proteinExistence type="predicted"/>
<dbReference type="Proteomes" id="UP001341840">
    <property type="component" value="Unassembled WGS sequence"/>
</dbReference>
<dbReference type="EMBL" id="JASCZI010090857">
    <property type="protein sequence ID" value="MED6147210.1"/>
    <property type="molecule type" value="Genomic_DNA"/>
</dbReference>
<evidence type="ECO:0000313" key="3">
    <source>
        <dbReference type="Proteomes" id="UP001341840"/>
    </source>
</evidence>
<organism evidence="2 3">
    <name type="scientific">Stylosanthes scabra</name>
    <dbReference type="NCBI Taxonomy" id="79078"/>
    <lineage>
        <taxon>Eukaryota</taxon>
        <taxon>Viridiplantae</taxon>
        <taxon>Streptophyta</taxon>
        <taxon>Embryophyta</taxon>
        <taxon>Tracheophyta</taxon>
        <taxon>Spermatophyta</taxon>
        <taxon>Magnoliopsida</taxon>
        <taxon>eudicotyledons</taxon>
        <taxon>Gunneridae</taxon>
        <taxon>Pentapetalae</taxon>
        <taxon>rosids</taxon>
        <taxon>fabids</taxon>
        <taxon>Fabales</taxon>
        <taxon>Fabaceae</taxon>
        <taxon>Papilionoideae</taxon>
        <taxon>50 kb inversion clade</taxon>
        <taxon>dalbergioids sensu lato</taxon>
        <taxon>Dalbergieae</taxon>
        <taxon>Pterocarpus clade</taxon>
        <taxon>Stylosanthes</taxon>
    </lineage>
</organism>
<gene>
    <name evidence="2" type="ORF">PIB30_042018</name>
</gene>
<reference evidence="2 3" key="1">
    <citation type="journal article" date="2023" name="Plants (Basel)">
        <title>Bridging the Gap: Combining Genomics and Transcriptomics Approaches to Understand Stylosanthes scabra, an Orphan Legume from the Brazilian Caatinga.</title>
        <authorList>
            <person name="Ferreira-Neto J.R.C."/>
            <person name="da Silva M.D."/>
            <person name="Binneck E."/>
            <person name="de Melo N.F."/>
            <person name="da Silva R.H."/>
            <person name="de Melo A.L.T.M."/>
            <person name="Pandolfi V."/>
            <person name="Bustamante F.O."/>
            <person name="Brasileiro-Vidal A.C."/>
            <person name="Benko-Iseppon A.M."/>
        </authorList>
    </citation>
    <scope>NUCLEOTIDE SEQUENCE [LARGE SCALE GENOMIC DNA]</scope>
    <source>
        <tissue evidence="2">Leaves</tissue>
    </source>
</reference>
<sequence length="83" mass="9263">MGCRRSPWWTASSSPAISSHKLGDSRKSPNPTPRKRLRSHHGSRRHSLRCLFAVFAITAIDNSANQDLAAGEKFGYLLLKMVQ</sequence>
<evidence type="ECO:0000256" key="1">
    <source>
        <dbReference type="SAM" id="MobiDB-lite"/>
    </source>
</evidence>
<keyword evidence="3" id="KW-1185">Reference proteome</keyword>
<name>A0ABU6TEP8_9FABA</name>
<protein>
    <submittedName>
        <fullName evidence="2">Uncharacterized protein</fullName>
    </submittedName>
</protein>
<accession>A0ABU6TEP8</accession>
<comment type="caution">
    <text evidence="2">The sequence shown here is derived from an EMBL/GenBank/DDBJ whole genome shotgun (WGS) entry which is preliminary data.</text>
</comment>